<dbReference type="PATRIC" id="fig|132476.4.peg.352"/>
<evidence type="ECO:0000313" key="2">
    <source>
        <dbReference type="Proteomes" id="UP000033662"/>
    </source>
</evidence>
<comment type="caution">
    <text evidence="1">The sequence shown here is derived from an EMBL/GenBank/DDBJ whole genome shotgun (WGS) entry which is preliminary data.</text>
</comment>
<dbReference type="EMBL" id="JZXC01000001">
    <property type="protein sequence ID" value="KKA10061.1"/>
    <property type="molecule type" value="Genomic_DNA"/>
</dbReference>
<evidence type="ECO:0000313" key="1">
    <source>
        <dbReference type="EMBL" id="KKA10061.1"/>
    </source>
</evidence>
<accession>A0A0F4XW48</accession>
<protein>
    <submittedName>
        <fullName evidence="1">Uncharacterized protein</fullName>
    </submittedName>
</protein>
<name>A0A0F4XW48_9PSED</name>
<dbReference type="Proteomes" id="UP000033662">
    <property type="component" value="Unassembled WGS sequence"/>
</dbReference>
<dbReference type="AlphaFoldDB" id="A0A0F4XW48"/>
<sequence length="109" mass="12071">MPDSLISETLNSLRLPIVFTPDAWQHAVFLDGSNHPEKLQLDRLSNVVRTALKAHLADPNAPYVMFEVTKISSASDTSHEPLLQLRLSLLQAPDQPDALLIALAEEHQP</sequence>
<dbReference type="OrthoDB" id="6884759at2"/>
<organism evidence="1 2">
    <name type="scientific">Pseudomonas kilonensis</name>
    <dbReference type="NCBI Taxonomy" id="132476"/>
    <lineage>
        <taxon>Bacteria</taxon>
        <taxon>Pseudomonadati</taxon>
        <taxon>Pseudomonadota</taxon>
        <taxon>Gammaproteobacteria</taxon>
        <taxon>Pseudomonadales</taxon>
        <taxon>Pseudomonadaceae</taxon>
        <taxon>Pseudomonas</taxon>
    </lineage>
</organism>
<proteinExistence type="predicted"/>
<gene>
    <name evidence="1" type="ORF">VP02_01605</name>
</gene>
<reference evidence="1 2" key="1">
    <citation type="submission" date="2015-03" db="EMBL/GenBank/DDBJ databases">
        <title>Pseudomonas fluorescens 1855-344 Genome sequencing and assembly.</title>
        <authorList>
            <person name="Eng W.W.H."/>
            <person name="Gan H.M."/>
            <person name="Savka M.A."/>
        </authorList>
    </citation>
    <scope>NUCLEOTIDE SEQUENCE [LARGE SCALE GENOMIC DNA]</scope>
    <source>
        <strain evidence="1 2">1855-344</strain>
    </source>
</reference>